<keyword evidence="6 9" id="KW-0732">Signal</keyword>
<gene>
    <name evidence="12" type="primary">yhcD</name>
    <name evidence="12" type="ORF">EcWSU1_00599</name>
</gene>
<dbReference type="AlphaFoldDB" id="G8LL74"/>
<evidence type="ECO:0000259" key="10">
    <source>
        <dbReference type="Pfam" id="PF13953"/>
    </source>
</evidence>
<keyword evidence="4" id="KW-1134">Transmembrane beta strand</keyword>
<dbReference type="SUPFAM" id="SSF141729">
    <property type="entry name" value="FimD N-terminal domain-like"/>
    <property type="match status" value="1"/>
</dbReference>
<dbReference type="InterPro" id="IPR037224">
    <property type="entry name" value="PapC_N_sf"/>
</dbReference>
<comment type="subcellular location">
    <subcellularLocation>
        <location evidence="1">Cell outer membrane</location>
        <topology evidence="1">Multi-pass membrane protein</topology>
    </subcellularLocation>
</comment>
<dbReference type="Pfam" id="PF13953">
    <property type="entry name" value="PapC_C"/>
    <property type="match status" value="1"/>
</dbReference>
<dbReference type="Gene3D" id="2.60.40.3110">
    <property type="match status" value="1"/>
</dbReference>
<organism evidence="12 13">
    <name type="scientific">Enterobacter ludwigii</name>
    <dbReference type="NCBI Taxonomy" id="299767"/>
    <lineage>
        <taxon>Bacteria</taxon>
        <taxon>Pseudomonadati</taxon>
        <taxon>Pseudomonadota</taxon>
        <taxon>Gammaproteobacteria</taxon>
        <taxon>Enterobacterales</taxon>
        <taxon>Enterobacteriaceae</taxon>
        <taxon>Enterobacter</taxon>
        <taxon>Enterobacter cloacae complex</taxon>
    </lineage>
</organism>
<dbReference type="InterPro" id="IPR043142">
    <property type="entry name" value="PapC-like_C_sf"/>
</dbReference>
<dbReference type="Pfam" id="PF00577">
    <property type="entry name" value="Usher"/>
    <property type="match status" value="1"/>
</dbReference>
<evidence type="ECO:0000256" key="3">
    <source>
        <dbReference type="ARBA" id="ARBA00022448"/>
    </source>
</evidence>
<dbReference type="EMBL" id="CP002886">
    <property type="protein sequence ID" value="AEW72039.1"/>
    <property type="molecule type" value="Genomic_DNA"/>
</dbReference>
<dbReference type="eggNOG" id="COG3188">
    <property type="taxonomic scope" value="Bacteria"/>
</dbReference>
<feature type="domain" description="PapC-like C-terminal" evidence="10">
    <location>
        <begin position="725"/>
        <end position="789"/>
    </location>
</feature>
<feature type="signal peptide" evidence="9">
    <location>
        <begin position="1"/>
        <end position="29"/>
    </location>
</feature>
<evidence type="ECO:0000256" key="8">
    <source>
        <dbReference type="ARBA" id="ARBA00023237"/>
    </source>
</evidence>
<evidence type="ECO:0000313" key="13">
    <source>
        <dbReference type="Proteomes" id="UP000007838"/>
    </source>
</evidence>
<keyword evidence="7" id="KW-0472">Membrane</keyword>
<protein>
    <submittedName>
        <fullName evidence="12">YhcD</fullName>
    </submittedName>
</protein>
<evidence type="ECO:0000256" key="5">
    <source>
        <dbReference type="ARBA" id="ARBA00022692"/>
    </source>
</evidence>
<evidence type="ECO:0000259" key="11">
    <source>
        <dbReference type="Pfam" id="PF13954"/>
    </source>
</evidence>
<dbReference type="NCBIfam" id="NF011832">
    <property type="entry name" value="PRK15304.1"/>
    <property type="match status" value="1"/>
</dbReference>
<keyword evidence="5" id="KW-0812">Transmembrane</keyword>
<keyword evidence="3" id="KW-0813">Transport</keyword>
<accession>G8LL74</accession>
<dbReference type="PANTHER" id="PTHR30451:SF8">
    <property type="entry name" value="FIMBRIAL USHER PROTEIN"/>
    <property type="match status" value="1"/>
</dbReference>
<dbReference type="GO" id="GO:0009279">
    <property type="term" value="C:cell outer membrane"/>
    <property type="evidence" value="ECO:0007669"/>
    <property type="project" value="UniProtKB-SubCell"/>
</dbReference>
<dbReference type="Gene3D" id="3.10.20.410">
    <property type="match status" value="1"/>
</dbReference>
<dbReference type="InterPro" id="IPR042186">
    <property type="entry name" value="FimD_plug_dom"/>
</dbReference>
<evidence type="ECO:0000256" key="4">
    <source>
        <dbReference type="ARBA" id="ARBA00022452"/>
    </source>
</evidence>
<dbReference type="InterPro" id="IPR025949">
    <property type="entry name" value="PapC-like_C"/>
</dbReference>
<dbReference type="Proteomes" id="UP000007838">
    <property type="component" value="Chromosome"/>
</dbReference>
<proteinExistence type="inferred from homology"/>
<comment type="similarity">
    <text evidence="2">Belongs to the fimbrial export usher family.</text>
</comment>
<dbReference type="GO" id="GO:0015473">
    <property type="term" value="F:fimbrial usher porin activity"/>
    <property type="evidence" value="ECO:0007669"/>
    <property type="project" value="InterPro"/>
</dbReference>
<dbReference type="Gene3D" id="2.60.40.2070">
    <property type="match status" value="1"/>
</dbReference>
<dbReference type="Gene3D" id="2.60.40.2610">
    <property type="entry name" value="Outer membrane usher protein FimD, plug domain"/>
    <property type="match status" value="1"/>
</dbReference>
<feature type="chain" id="PRO_5003511306" evidence="9">
    <location>
        <begin position="30"/>
        <end position="805"/>
    </location>
</feature>
<evidence type="ECO:0000256" key="7">
    <source>
        <dbReference type="ARBA" id="ARBA00023136"/>
    </source>
</evidence>
<evidence type="ECO:0000256" key="2">
    <source>
        <dbReference type="ARBA" id="ARBA00008064"/>
    </source>
</evidence>
<dbReference type="PANTHER" id="PTHR30451">
    <property type="entry name" value="OUTER MEMBRANE USHER PROTEIN"/>
    <property type="match status" value="1"/>
</dbReference>
<name>G8LL74_9ENTR</name>
<keyword evidence="8" id="KW-0998">Cell outer membrane</keyword>
<evidence type="ECO:0000256" key="6">
    <source>
        <dbReference type="ARBA" id="ARBA00022729"/>
    </source>
</evidence>
<evidence type="ECO:0000256" key="9">
    <source>
        <dbReference type="SAM" id="SignalP"/>
    </source>
</evidence>
<feature type="domain" description="PapC N-terminal" evidence="11">
    <location>
        <begin position="34"/>
        <end position="163"/>
    </location>
</feature>
<dbReference type="InterPro" id="IPR025885">
    <property type="entry name" value="PapC_N"/>
</dbReference>
<reference evidence="12 13" key="1">
    <citation type="journal article" date="2011" name="Stand. Genomic Sci.">
        <title>Complete genome of the onion pathogen Enterobacter cloacae EcWSU1.</title>
        <authorList>
            <person name="Humann J.L."/>
            <person name="Wildung M."/>
            <person name="Cheng C.H."/>
            <person name="Lee T."/>
            <person name="Stewart J.E."/>
            <person name="Drew J.C."/>
            <person name="Triplett E.W."/>
            <person name="Main D."/>
            <person name="Schroeder B.K."/>
        </authorList>
    </citation>
    <scope>NUCLEOTIDE SEQUENCE [LARGE SCALE GENOMIC DNA]</scope>
    <source>
        <strain evidence="12 13">EcWSU1</strain>
    </source>
</reference>
<dbReference type="HOGENOM" id="CLU_009120_1_2_6"/>
<dbReference type="KEGG" id="eec:EcWSU1_00599"/>
<dbReference type="InterPro" id="IPR000015">
    <property type="entry name" value="Fimb_usher"/>
</dbReference>
<dbReference type="Pfam" id="PF13954">
    <property type="entry name" value="PapC_N"/>
    <property type="match status" value="1"/>
</dbReference>
<evidence type="ECO:0000313" key="12">
    <source>
        <dbReference type="EMBL" id="AEW72039.1"/>
    </source>
</evidence>
<dbReference type="GO" id="GO:0009297">
    <property type="term" value="P:pilus assembly"/>
    <property type="evidence" value="ECO:0007669"/>
    <property type="project" value="InterPro"/>
</dbReference>
<sequence length="805" mass="87364">MVIEFSLRNQTLRAAILGALTLPAQSVSAAGMDFNTDILATRGISTNLAHYFSQAQRYLPGPHAVQVKINGVDKGTLAIRVGEEGQLCLDDDFTRAAGLLPLNINAKEPCHNLLQDYPTATVTLLPNAESLEIYVPAEAMDNGFYAAKYYAHGGAAGLINYSAFSNYNEYGSGGNSTFSQGNIGAGLNVANWTLRSNFILTDDNGTRSTENLYTYAEHVFEERKLRIQAGQINVNSALFSGAQINGVQFLPETGLQPNIPATTISGIARTNQARVDVRQSGQVIYSSLVNAGPFTLTDVPVVRGNVDLDISVVETDGSTTTFTVPSSSLNVSGMTRTEGLSVSLGKVRDTGDEQGSPWVFNFSDGTRFTPQLTGVTAGVLAEQYQAVGAMLEWSPAEYWLLSPSVQMSRAQFYGQQNGRKIELQSHLSLPEQLTLGVSASTYSTGYRELNEAMDAESQRYQSAWNTSLNWNNAWVGSLSFQYSENAGDEESSSSRYLMVSWGKSLGHTSLSVNWQHALSSSETEKGGTSDGDLLYLNLVIPFGTERISTYMRSQAEKQNLGIQDSGSWGQNTNYNLSVDRDNQDKTQSFNGNVSTNLHYTQLGMAAGLNDGNQHNYSTSLSGGIALHGHGITFAPYPIKDTFGIARLSEPESGIQITTPDGTVWTDAWGQAVVPGLREWQTSQIVIDASSLPQGMDLSNGIQTVSAAYGSFAQVDFHVLNTRRLMLAVKRPDGSWLARGLSVVDKDSRYIVSVMDNGSVFIPDATDAPALYVVDDNMAKICHITYSLSEYKNTESYYEKAEGMCQ</sequence>
<evidence type="ECO:0000256" key="1">
    <source>
        <dbReference type="ARBA" id="ARBA00004571"/>
    </source>
</evidence>